<keyword evidence="3" id="KW-1185">Reference proteome</keyword>
<keyword evidence="1" id="KW-1133">Transmembrane helix</keyword>
<sequence length="177" mass="19319">MEENGVALLSVCFYYFIVNVMKKYLSIFMTVCFVGLVGTVHGQNYKTGVGLRLGSPTGITVKHFFASKSAVEGMLSFGWGGLGLTGLYELHNDIAEVPGLTWYYGIGAHLATSTSKSNPWGDRDNSIYLGADGIIGLEYTFKEAPVTIGLDAMPIVNLVERPGVWLQGGISFRYNFR</sequence>
<accession>A0A1G6QV62</accession>
<evidence type="ECO:0008006" key="4">
    <source>
        <dbReference type="Google" id="ProtNLM"/>
    </source>
</evidence>
<name>A0A1G6QV62_9BACT</name>
<reference evidence="2 3" key="1">
    <citation type="submission" date="2016-09" db="EMBL/GenBank/DDBJ databases">
        <authorList>
            <person name="Capua I."/>
            <person name="De Benedictis P."/>
            <person name="Joannis T."/>
            <person name="Lombin L.H."/>
            <person name="Cattoli G."/>
        </authorList>
    </citation>
    <scope>NUCLEOTIDE SEQUENCE [LARGE SCALE GENOMIC DNA]</scope>
    <source>
        <strain evidence="2 3">A7P-90m</strain>
    </source>
</reference>
<feature type="transmembrane region" description="Helical" evidence="1">
    <location>
        <begin position="24"/>
        <end position="42"/>
    </location>
</feature>
<protein>
    <recommendedName>
        <fullName evidence="4">Outer membrane protein beta-barrel domain-containing protein</fullName>
    </recommendedName>
</protein>
<organism evidence="2 3">
    <name type="scientific">Williamwhitmania taraxaci</name>
    <dbReference type="NCBI Taxonomy" id="1640674"/>
    <lineage>
        <taxon>Bacteria</taxon>
        <taxon>Pseudomonadati</taxon>
        <taxon>Bacteroidota</taxon>
        <taxon>Bacteroidia</taxon>
        <taxon>Bacteroidales</taxon>
        <taxon>Williamwhitmaniaceae</taxon>
        <taxon>Williamwhitmania</taxon>
    </lineage>
</organism>
<evidence type="ECO:0000313" key="2">
    <source>
        <dbReference type="EMBL" id="SDC96162.1"/>
    </source>
</evidence>
<keyword evidence="1" id="KW-0472">Membrane</keyword>
<keyword evidence="1" id="KW-0812">Transmembrane</keyword>
<dbReference type="Proteomes" id="UP000199452">
    <property type="component" value="Unassembled WGS sequence"/>
</dbReference>
<evidence type="ECO:0000313" key="3">
    <source>
        <dbReference type="Proteomes" id="UP000199452"/>
    </source>
</evidence>
<gene>
    <name evidence="2" type="ORF">SAMN05216323_106612</name>
</gene>
<dbReference type="EMBL" id="FMYP01000066">
    <property type="protein sequence ID" value="SDC96162.1"/>
    <property type="molecule type" value="Genomic_DNA"/>
</dbReference>
<dbReference type="STRING" id="1640674.SAMN05216323_106612"/>
<dbReference type="AlphaFoldDB" id="A0A1G6QV62"/>
<proteinExistence type="predicted"/>
<evidence type="ECO:0000256" key="1">
    <source>
        <dbReference type="SAM" id="Phobius"/>
    </source>
</evidence>